<comment type="similarity">
    <text evidence="1">Belongs to the IucA/IucC family.</text>
</comment>
<evidence type="ECO:0000259" key="3">
    <source>
        <dbReference type="Pfam" id="PF06276"/>
    </source>
</evidence>
<dbReference type="GO" id="GO:0019290">
    <property type="term" value="P:siderophore biosynthetic process"/>
    <property type="evidence" value="ECO:0007669"/>
    <property type="project" value="InterPro"/>
</dbReference>
<dbReference type="Pfam" id="PF06276">
    <property type="entry name" value="FhuF"/>
    <property type="match status" value="1"/>
</dbReference>
<accession>A0A2I7KGZ2</accession>
<dbReference type="RefSeq" id="WP_102884723.1">
    <property type="nucleotide sequence ID" value="NZ_CP010731.1"/>
</dbReference>
<dbReference type="InterPro" id="IPR022770">
    <property type="entry name" value="IucA/IucC-like_C"/>
</dbReference>
<dbReference type="PANTHER" id="PTHR34384:SF5">
    <property type="entry name" value="L-2,3-DIAMINOPROPANOATE--CITRATE LIGASE"/>
    <property type="match status" value="1"/>
</dbReference>
<sequence>MIACQTALIPAPTPEQADTSGCAIAAQTALAASLQALVNGFLRECPALPGDRRPSSTDPRPQIDIALAHTPAMLRLQLRYVSMTGPLKFGAAQLRFNGERYWQPAPPTQVISLIAQECFHRAGATDPAKLPAFLRAIFNSNAEIEAALHHTAAAHPTGFHQAEQSLVYGHWLHPTPKSRDGLTDWQQMAYAPEYAGEFQLHLFAARADITRQDSAVAPVCEILTEIPGLIDDLLDGRSLRPGEQLIPAHPLQAQALLLTPAVQALLASGQLRNLGPAGPRFTASSSLRTVFAADCPWMLKFSVPVRLTNSLRVTLTSELQQGVAMARLLRRLNITDSLPQFQIIDDPAYLTVTDPKGGESGFEVIFRRNPFQGAAGDGIFTLAALTADPRPGGASLLATQITDLAARQRSNRRQAATRWFGAYLDCMLTPVLTLYDRHGIALEAHQQNALLDLSEGLPRQGFYRDNQGYFITEDAFAQLRGMEPSLADVPALVFSRSHINARLTYYLVVNQIFAVIWRMGCDGLVPEQALLHQLRDHLQQMMPQLTGAARALVSDLLQVSRLATKANLLTRLHDLDELQTDTQEGLFLDMPNPLSALRTQTTEAVADAFA</sequence>
<gene>
    <name evidence="4" type="ORF">PhaeoP88_04551</name>
</gene>
<reference evidence="4 5" key="2">
    <citation type="journal article" date="2017" name="Genome Biol. Evol.">
        <title>Trajectories and Drivers of Genome Evolution in Surface-Associated Marine Phaeobacter.</title>
        <authorList>
            <person name="Freese H.M."/>
            <person name="Sikorski J."/>
            <person name="Bunk B."/>
            <person name="Scheuner C."/>
            <person name="Meier-Kolthoff J.P."/>
            <person name="Sproer C."/>
            <person name="Gram L."/>
            <person name="Overmann J."/>
        </authorList>
    </citation>
    <scope>NUCLEOTIDE SEQUENCE [LARGE SCALE GENOMIC DNA]</scope>
    <source>
        <strain evidence="4 5">P88</strain>
        <plasmid evidence="5">pp88_f</plasmid>
    </source>
</reference>
<dbReference type="AlphaFoldDB" id="A0A2I7KGZ2"/>
<evidence type="ECO:0000259" key="2">
    <source>
        <dbReference type="Pfam" id="PF04183"/>
    </source>
</evidence>
<reference evidence="4 5" key="1">
    <citation type="journal article" date="2017" name="Front. Microbiol.">
        <title>Phaeobacter piscinae sp. nov., a species of the Roseobacter group and potential aquaculture probiont.</title>
        <authorList>
            <person name="Sonnenschein E.C."/>
            <person name="Phippen C.B.W."/>
            <person name="Nielsen K.F."/>
            <person name="Mateiu R.V."/>
            <person name="Melchiorsen J."/>
            <person name="Gram L."/>
            <person name="Overmann J."/>
            <person name="Freese H.M."/>
        </authorList>
    </citation>
    <scope>NUCLEOTIDE SEQUENCE [LARGE SCALE GENOMIC DNA]</scope>
    <source>
        <strain evidence="4 5">P88</strain>
        <plasmid evidence="5">pp88_f</plasmid>
    </source>
</reference>
<evidence type="ECO:0000313" key="4">
    <source>
        <dbReference type="EMBL" id="AUR01863.1"/>
    </source>
</evidence>
<name>A0A2I7KGZ2_9RHOB</name>
<keyword evidence="4" id="KW-0614">Plasmid</keyword>
<organism evidence="4 5">
    <name type="scientific">Phaeobacter inhibens</name>
    <dbReference type="NCBI Taxonomy" id="221822"/>
    <lineage>
        <taxon>Bacteria</taxon>
        <taxon>Pseudomonadati</taxon>
        <taxon>Pseudomonadota</taxon>
        <taxon>Alphaproteobacteria</taxon>
        <taxon>Rhodobacterales</taxon>
        <taxon>Roseobacteraceae</taxon>
        <taxon>Phaeobacter</taxon>
    </lineage>
</organism>
<dbReference type="InterPro" id="IPR007310">
    <property type="entry name" value="Aerobactin_biosyn_IucA/IucC_N"/>
</dbReference>
<dbReference type="InterPro" id="IPR037455">
    <property type="entry name" value="LucA/IucC-like"/>
</dbReference>
<dbReference type="Gene3D" id="1.10.510.40">
    <property type="match status" value="1"/>
</dbReference>
<dbReference type="GO" id="GO:0016881">
    <property type="term" value="F:acid-amino acid ligase activity"/>
    <property type="evidence" value="ECO:0007669"/>
    <property type="project" value="UniProtKB-ARBA"/>
</dbReference>
<protein>
    <submittedName>
        <fullName evidence="4">Putative siderophore biosynthesis protein</fullName>
    </submittedName>
</protein>
<feature type="domain" description="Aerobactin siderophore biosynthesis IucA/IucC-like C-terminal" evidence="3">
    <location>
        <begin position="418"/>
        <end position="579"/>
    </location>
</feature>
<proteinExistence type="inferred from homology"/>
<evidence type="ECO:0000256" key="1">
    <source>
        <dbReference type="ARBA" id="ARBA00007832"/>
    </source>
</evidence>
<geneLocation type="plasmid" evidence="5">
    <name>pp88_f</name>
</geneLocation>
<dbReference type="Proteomes" id="UP000236447">
    <property type="component" value="Plasmid pP88_f"/>
</dbReference>
<dbReference type="Pfam" id="PF04183">
    <property type="entry name" value="IucA_IucC"/>
    <property type="match status" value="1"/>
</dbReference>
<dbReference type="PANTHER" id="PTHR34384">
    <property type="entry name" value="L-2,3-DIAMINOPROPANOATE--CITRATE LIGASE"/>
    <property type="match status" value="1"/>
</dbReference>
<evidence type="ECO:0000313" key="5">
    <source>
        <dbReference type="Proteomes" id="UP000236447"/>
    </source>
</evidence>
<dbReference type="EMBL" id="CP010731">
    <property type="protein sequence ID" value="AUR01863.1"/>
    <property type="molecule type" value="Genomic_DNA"/>
</dbReference>
<feature type="domain" description="Aerobactin siderophore biosynthesis IucA/IucC N-terminal" evidence="2">
    <location>
        <begin position="159"/>
        <end position="386"/>
    </location>
</feature>